<organism evidence="2 3">
    <name type="scientific">Acrasis kona</name>
    <dbReference type="NCBI Taxonomy" id="1008807"/>
    <lineage>
        <taxon>Eukaryota</taxon>
        <taxon>Discoba</taxon>
        <taxon>Heterolobosea</taxon>
        <taxon>Tetramitia</taxon>
        <taxon>Eutetramitia</taxon>
        <taxon>Acrasidae</taxon>
        <taxon>Acrasis</taxon>
    </lineage>
</organism>
<evidence type="ECO:0000313" key="3">
    <source>
        <dbReference type="Proteomes" id="UP001431209"/>
    </source>
</evidence>
<dbReference type="Proteomes" id="UP001431209">
    <property type="component" value="Unassembled WGS sequence"/>
</dbReference>
<dbReference type="AlphaFoldDB" id="A0AAW2YYW0"/>
<evidence type="ECO:0000256" key="1">
    <source>
        <dbReference type="SAM" id="Phobius"/>
    </source>
</evidence>
<proteinExistence type="predicted"/>
<keyword evidence="1" id="KW-0812">Transmembrane</keyword>
<reference evidence="2 3" key="1">
    <citation type="submission" date="2024-03" db="EMBL/GenBank/DDBJ databases">
        <title>The Acrasis kona genome and developmental transcriptomes reveal deep origins of eukaryotic multicellular pathways.</title>
        <authorList>
            <person name="Sheikh S."/>
            <person name="Fu C.-J."/>
            <person name="Brown M.W."/>
            <person name="Baldauf S.L."/>
        </authorList>
    </citation>
    <scope>NUCLEOTIDE SEQUENCE [LARGE SCALE GENOMIC DNA]</scope>
    <source>
        <strain evidence="2 3">ATCC MYA-3509</strain>
    </source>
</reference>
<evidence type="ECO:0000313" key="2">
    <source>
        <dbReference type="EMBL" id="KAL0482116.1"/>
    </source>
</evidence>
<protein>
    <submittedName>
        <fullName evidence="2">Phytochrome B</fullName>
    </submittedName>
</protein>
<keyword evidence="3" id="KW-1185">Reference proteome</keyword>
<feature type="transmembrane region" description="Helical" evidence="1">
    <location>
        <begin position="20"/>
        <end position="38"/>
    </location>
</feature>
<accession>A0AAW2YYW0</accession>
<gene>
    <name evidence="2" type="ORF">AKO1_013236</name>
</gene>
<sequence>MTRPATGKHGTQSFSMPRILVFCMILLLPTMAVIYYTLLRKTVTPQHTTRNIDKITCSFKGTPKFDSLLDLLDVRTDYESQDDPSTAYFLEEILKYLSKRGLKLDNKICTIHGGNVGAPIYEFLDKPNIGGVAVEFYPNLYEDLTGRVKRKNLNIMQAVVTPHNVINIMDQNDLPYDMDLFKVDIDSYECTILEAMLSSGKYRPKVIFSEHAEFVPPPLRFSISYYEYTTQFKNDNFCGCSLQMHVDLLLQYGYRLVHVDWNDVFFVRDDIYCKHFSGLIPHDVDQIYDQGYAKRDQREHYFNWHPDVDHWMNMRNDLPTLKKEITVYMAKSKTYQSSPQAHFILHYQSPDDPPMKQLLK</sequence>
<dbReference type="EMBL" id="JAOPGA020000819">
    <property type="protein sequence ID" value="KAL0482116.1"/>
    <property type="molecule type" value="Genomic_DNA"/>
</dbReference>
<keyword evidence="1" id="KW-0472">Membrane</keyword>
<keyword evidence="1" id="KW-1133">Transmembrane helix</keyword>
<name>A0AAW2YYW0_9EUKA</name>
<comment type="caution">
    <text evidence="2">The sequence shown here is derived from an EMBL/GenBank/DDBJ whole genome shotgun (WGS) entry which is preliminary data.</text>
</comment>